<keyword evidence="6" id="KW-1185">Reference proteome</keyword>
<dbReference type="GO" id="GO:0008233">
    <property type="term" value="F:peptidase activity"/>
    <property type="evidence" value="ECO:0007669"/>
    <property type="project" value="UniProtKB-KW"/>
</dbReference>
<keyword evidence="3" id="KW-0378">Hydrolase</keyword>
<name>A0ABU9JWS2_9BACI</name>
<dbReference type="Pfam" id="PF04586">
    <property type="entry name" value="Peptidase_S78"/>
    <property type="match status" value="1"/>
</dbReference>
<accession>A0ABU9JWS2</accession>
<evidence type="ECO:0000256" key="1">
    <source>
        <dbReference type="ARBA" id="ARBA00022612"/>
    </source>
</evidence>
<dbReference type="NCBIfam" id="TIGR01543">
    <property type="entry name" value="proheadase_HK97"/>
    <property type="match status" value="1"/>
</dbReference>
<dbReference type="GO" id="GO:0006508">
    <property type="term" value="P:proteolysis"/>
    <property type="evidence" value="ECO:0007669"/>
    <property type="project" value="UniProtKB-KW"/>
</dbReference>
<feature type="domain" description="Prohead serine protease" evidence="4">
    <location>
        <begin position="8"/>
        <end position="154"/>
    </location>
</feature>
<keyword evidence="1" id="KW-1188">Viral release from host cell</keyword>
<proteinExistence type="predicted"/>
<protein>
    <submittedName>
        <fullName evidence="5">HK97 family phage prohead protease</fullName>
    </submittedName>
</protein>
<dbReference type="RefSeq" id="WP_342019989.1">
    <property type="nucleotide sequence ID" value="NZ_JBBYAK010000001.1"/>
</dbReference>
<organism evidence="5 6">
    <name type="scientific">Caldifermentibacillus hisashii</name>
    <dbReference type="NCBI Taxonomy" id="996558"/>
    <lineage>
        <taxon>Bacteria</taxon>
        <taxon>Bacillati</taxon>
        <taxon>Bacillota</taxon>
        <taxon>Bacilli</taxon>
        <taxon>Bacillales</taxon>
        <taxon>Bacillaceae</taxon>
        <taxon>Caldifermentibacillus</taxon>
    </lineage>
</organism>
<sequence length="206" mass="23787">MRIEIRGNQVLLDGYVNAVDRESRVLPSPRGRFIEKIKPKTFERALQRASDVELRFNHDKNRKLGSIKEGNLQLYEDNIGLRAIATVADEDVIQKAKKGELKGWSFGFIDNKPCWEDGPDGIQRRYLEDIELLEVSILDKTPAYIATSIEAREEESVISETRNNEFKAEVETFSPKNEENHEKREINYSLYEKEMEILKLKGGKTV</sequence>
<evidence type="ECO:0000313" key="5">
    <source>
        <dbReference type="EMBL" id="MEL3956915.1"/>
    </source>
</evidence>
<dbReference type="InterPro" id="IPR054613">
    <property type="entry name" value="Peptidase_S78_dom"/>
</dbReference>
<evidence type="ECO:0000256" key="3">
    <source>
        <dbReference type="ARBA" id="ARBA00022801"/>
    </source>
</evidence>
<dbReference type="Proteomes" id="UP001459714">
    <property type="component" value="Unassembled WGS sequence"/>
</dbReference>
<reference evidence="5 6" key="1">
    <citation type="submission" date="2024-03" db="EMBL/GenBank/DDBJ databases">
        <title>Bacilli Hybrid Assemblies.</title>
        <authorList>
            <person name="Kovac J."/>
        </authorList>
    </citation>
    <scope>NUCLEOTIDE SEQUENCE [LARGE SCALE GENOMIC DNA]</scope>
    <source>
        <strain evidence="5 6">FSL M8-0022</strain>
    </source>
</reference>
<dbReference type="EMBL" id="JBBYAK010000001">
    <property type="protein sequence ID" value="MEL3956915.1"/>
    <property type="molecule type" value="Genomic_DNA"/>
</dbReference>
<evidence type="ECO:0000313" key="6">
    <source>
        <dbReference type="Proteomes" id="UP001459714"/>
    </source>
</evidence>
<keyword evidence="2 5" id="KW-0645">Protease</keyword>
<comment type="caution">
    <text evidence="5">The sequence shown here is derived from an EMBL/GenBank/DDBJ whole genome shotgun (WGS) entry which is preliminary data.</text>
</comment>
<dbReference type="InterPro" id="IPR006433">
    <property type="entry name" value="Prohead_protease"/>
</dbReference>
<gene>
    <name evidence="5" type="ORF">NST17_06855</name>
</gene>
<evidence type="ECO:0000259" key="4">
    <source>
        <dbReference type="Pfam" id="PF04586"/>
    </source>
</evidence>
<evidence type="ECO:0000256" key="2">
    <source>
        <dbReference type="ARBA" id="ARBA00022670"/>
    </source>
</evidence>